<dbReference type="CDD" id="cd00077">
    <property type="entry name" value="HDc"/>
    <property type="match status" value="1"/>
</dbReference>
<evidence type="ECO:0000259" key="3">
    <source>
        <dbReference type="PROSITE" id="PS51832"/>
    </source>
</evidence>
<feature type="transmembrane region" description="Helical" evidence="1">
    <location>
        <begin position="132"/>
        <end position="152"/>
    </location>
</feature>
<dbReference type="PANTHER" id="PTHR43155">
    <property type="entry name" value="CYCLIC DI-GMP PHOSPHODIESTERASE PA4108-RELATED"/>
    <property type="match status" value="1"/>
</dbReference>
<keyword evidence="1" id="KW-0472">Membrane</keyword>
<dbReference type="AlphaFoldDB" id="A0A1V2A406"/>
<keyword evidence="1" id="KW-1133">Transmembrane helix</keyword>
<proteinExistence type="predicted"/>
<feature type="domain" description="HD" evidence="2">
    <location>
        <begin position="180"/>
        <end position="304"/>
    </location>
</feature>
<dbReference type="EMBL" id="MSFI01000033">
    <property type="protein sequence ID" value="OMP65650.1"/>
    <property type="molecule type" value="Genomic_DNA"/>
</dbReference>
<keyword evidence="1" id="KW-0812">Transmembrane</keyword>
<gene>
    <name evidence="4" type="ORF">BTO28_16345</name>
</gene>
<dbReference type="NCBIfam" id="TIGR00277">
    <property type="entry name" value="HDIG"/>
    <property type="match status" value="1"/>
</dbReference>
<feature type="domain" description="HD-GYP" evidence="3">
    <location>
        <begin position="158"/>
        <end position="347"/>
    </location>
</feature>
<organism evidence="4 5">
    <name type="scientific">Domibacillus epiphyticus</name>
    <dbReference type="NCBI Taxonomy" id="1714355"/>
    <lineage>
        <taxon>Bacteria</taxon>
        <taxon>Bacillati</taxon>
        <taxon>Bacillota</taxon>
        <taxon>Bacilli</taxon>
        <taxon>Bacillales</taxon>
        <taxon>Bacillaceae</taxon>
        <taxon>Domibacillus</taxon>
    </lineage>
</organism>
<feature type="transmembrane region" description="Helical" evidence="1">
    <location>
        <begin position="101"/>
        <end position="120"/>
    </location>
</feature>
<dbReference type="PROSITE" id="PS51832">
    <property type="entry name" value="HD_GYP"/>
    <property type="match status" value="1"/>
</dbReference>
<dbReference type="PANTHER" id="PTHR43155:SF2">
    <property type="entry name" value="CYCLIC DI-GMP PHOSPHODIESTERASE PA4108"/>
    <property type="match status" value="1"/>
</dbReference>
<evidence type="ECO:0000256" key="1">
    <source>
        <dbReference type="SAM" id="Phobius"/>
    </source>
</evidence>
<comment type="caution">
    <text evidence="4">The sequence shown here is derived from an EMBL/GenBank/DDBJ whole genome shotgun (WGS) entry which is preliminary data.</text>
</comment>
<dbReference type="Proteomes" id="UP000188613">
    <property type="component" value="Unassembled WGS sequence"/>
</dbReference>
<dbReference type="SMART" id="SM00471">
    <property type="entry name" value="HDc"/>
    <property type="match status" value="1"/>
</dbReference>
<dbReference type="InterPro" id="IPR006674">
    <property type="entry name" value="HD_domain"/>
</dbReference>
<dbReference type="InterPro" id="IPR006675">
    <property type="entry name" value="HDIG_dom"/>
</dbReference>
<dbReference type="PROSITE" id="PS51831">
    <property type="entry name" value="HD"/>
    <property type="match status" value="1"/>
</dbReference>
<dbReference type="Gene3D" id="1.10.3210.10">
    <property type="entry name" value="Hypothetical protein af1432"/>
    <property type="match status" value="1"/>
</dbReference>
<accession>A0A1V2A406</accession>
<reference evidence="4 5" key="1">
    <citation type="submission" date="2016-12" db="EMBL/GenBank/DDBJ databases">
        <title>Domibacillus sp. SAB 38T whole genome sequencing.</title>
        <authorList>
            <person name="Verma A."/>
            <person name="Ojha A.K."/>
            <person name="Krishnamurthi S."/>
        </authorList>
    </citation>
    <scope>NUCLEOTIDE SEQUENCE [LARGE SCALE GENOMIC DNA]</scope>
    <source>
        <strain evidence="4 5">SAB 38</strain>
    </source>
</reference>
<feature type="transmembrane region" description="Helical" evidence="1">
    <location>
        <begin position="7"/>
        <end position="26"/>
    </location>
</feature>
<dbReference type="InterPro" id="IPR003607">
    <property type="entry name" value="HD/PDEase_dom"/>
</dbReference>
<feature type="transmembrane region" description="Helical" evidence="1">
    <location>
        <begin position="63"/>
        <end position="89"/>
    </location>
</feature>
<dbReference type="Pfam" id="PF13487">
    <property type="entry name" value="HD_5"/>
    <property type="match status" value="1"/>
</dbReference>
<evidence type="ECO:0000259" key="2">
    <source>
        <dbReference type="PROSITE" id="PS51831"/>
    </source>
</evidence>
<feature type="transmembrane region" description="Helical" evidence="1">
    <location>
        <begin position="32"/>
        <end position="51"/>
    </location>
</feature>
<evidence type="ECO:0000313" key="5">
    <source>
        <dbReference type="Proteomes" id="UP000188613"/>
    </source>
</evidence>
<name>A0A1V2A406_9BACI</name>
<protein>
    <submittedName>
        <fullName evidence="4">Uncharacterized protein</fullName>
    </submittedName>
</protein>
<keyword evidence="5" id="KW-1185">Reference proteome</keyword>
<dbReference type="InterPro" id="IPR037522">
    <property type="entry name" value="HD_GYP_dom"/>
</dbReference>
<sequence length="347" mass="39976">MKKILCVTWKLLGICAAAAMILALVFGKEPFFSLQLLLFTLLFGLVPYTVLHHFLNEETQRRFFGLSATIIIALIYYSTPVLGISLFFIPPIFGMLFKKKVYLLYSYITTLLCYLLVTWLHPEIVFDYVEVISYSTLFLIYLTLLYYATVMMTNEEKKNSLFTKTMQALIIAVEAKDAYTEGHSLRVSAYSLSLAERLNQNGYKINIEELRVASILHDIGKINIPSEILQKEDRLTDEEYDIIKSHSVLGYNLAREMEFPQQIWEAILYHHERMDGKGYPHQLKGNEIPLYARIISIADTFDALTTTRAYRSAFSPAKAKDIMIENDGTQFDSKLLRHFIDIIPLLM</sequence>
<dbReference type="STRING" id="1714355.BTO28_16345"/>
<dbReference type="SUPFAM" id="SSF109604">
    <property type="entry name" value="HD-domain/PDEase-like"/>
    <property type="match status" value="1"/>
</dbReference>
<evidence type="ECO:0000313" key="4">
    <source>
        <dbReference type="EMBL" id="OMP65650.1"/>
    </source>
</evidence>